<keyword evidence="1" id="KW-0472">Membrane</keyword>
<feature type="transmembrane region" description="Helical" evidence="1">
    <location>
        <begin position="12"/>
        <end position="33"/>
    </location>
</feature>
<protein>
    <submittedName>
        <fullName evidence="2">Uncharacterized protein</fullName>
    </submittedName>
</protein>
<dbReference type="Proteomes" id="UP000241964">
    <property type="component" value="Unassembled WGS sequence"/>
</dbReference>
<reference evidence="2 3" key="1">
    <citation type="submission" date="2018-03" db="EMBL/GenBank/DDBJ databases">
        <title>Genomic Encyclopedia of Archaeal and Bacterial Type Strains, Phase II (KMG-II): from individual species to whole genera.</title>
        <authorList>
            <person name="Goeker M."/>
        </authorList>
    </citation>
    <scope>NUCLEOTIDE SEQUENCE [LARGE SCALE GENOMIC DNA]</scope>
    <source>
        <strain evidence="2 3">DSM 29057</strain>
    </source>
</reference>
<evidence type="ECO:0000313" key="3">
    <source>
        <dbReference type="Proteomes" id="UP000241964"/>
    </source>
</evidence>
<feature type="transmembrane region" description="Helical" evidence="1">
    <location>
        <begin position="522"/>
        <end position="540"/>
    </location>
</feature>
<proteinExistence type="predicted"/>
<sequence>MIHTDFNWTEPLNILLLVAALALFALQCVLLYTRHRHSGRFGIRLILNVLLWVSLVMWLLDPYFQSNATAKAGLLIAGNVPSGVAGRIRDSLAGVELIRADEIADRPVDTLVIVGQEFSEQTFAAIGQLKIAPFLHWEPWFAPDALRDLYWKGVLRKGEMQRIDGSIQIAGNRTLHVRYAGQTLDSTVLKAGENRFRLAFPAFSEGRTTVTVDLDGQTIDTLRFFTQPEQPLTVRFLLDNPDFETRNLATWLGKQGHSVLYESSLSKNIRNKLNINRATEPDLLITTASNAGNPAVRKAVNAGKSVLFLQLGDPATELRAINHALGTRFQVVKISNEESVAVSNSLTALPFRFEPHSFQVQAPHYPVVTEKATGKVAVSLLNETFPMQLSGDSVGYGKVWNEILAYARPALAPVIEWDAPVFQNVPVGIHLNNFQPAPRYLVVGQDTVWTVNSALNDRSATAAFFPDKNGWLPLHDSSQTALYVQDYSPLLYASRMQQFIQSTQNTTRIVSPKEHAVATRKLPGWVWFAWLMVVFAALWIEPKL</sequence>
<dbReference type="OrthoDB" id="980086at2"/>
<keyword evidence="3" id="KW-1185">Reference proteome</keyword>
<organism evidence="2 3">
    <name type="scientific">Dyadobacter jiangsuensis</name>
    <dbReference type="NCBI Taxonomy" id="1591085"/>
    <lineage>
        <taxon>Bacteria</taxon>
        <taxon>Pseudomonadati</taxon>
        <taxon>Bacteroidota</taxon>
        <taxon>Cytophagia</taxon>
        <taxon>Cytophagales</taxon>
        <taxon>Spirosomataceae</taxon>
        <taxon>Dyadobacter</taxon>
    </lineage>
</organism>
<feature type="transmembrane region" description="Helical" evidence="1">
    <location>
        <begin position="45"/>
        <end position="64"/>
    </location>
</feature>
<name>A0A2P8G1S6_9BACT</name>
<keyword evidence="1" id="KW-0812">Transmembrane</keyword>
<comment type="caution">
    <text evidence="2">The sequence shown here is derived from an EMBL/GenBank/DDBJ whole genome shotgun (WGS) entry which is preliminary data.</text>
</comment>
<evidence type="ECO:0000256" key="1">
    <source>
        <dbReference type="SAM" id="Phobius"/>
    </source>
</evidence>
<accession>A0A2P8G1S6</accession>
<keyword evidence="1" id="KW-1133">Transmembrane helix</keyword>
<dbReference type="AlphaFoldDB" id="A0A2P8G1S6"/>
<evidence type="ECO:0000313" key="2">
    <source>
        <dbReference type="EMBL" id="PSL27929.1"/>
    </source>
</evidence>
<dbReference type="EMBL" id="PYAS01000007">
    <property type="protein sequence ID" value="PSL27929.1"/>
    <property type="molecule type" value="Genomic_DNA"/>
</dbReference>
<dbReference type="RefSeq" id="WP_106596407.1">
    <property type="nucleotide sequence ID" value="NZ_PYAS01000007.1"/>
</dbReference>
<gene>
    <name evidence="2" type="ORF">CLV60_107194</name>
</gene>